<dbReference type="PROSITE" id="PS00135">
    <property type="entry name" value="TRYPSIN_SER"/>
    <property type="match status" value="1"/>
</dbReference>
<protein>
    <submittedName>
        <fullName evidence="8">Prss38 protein</fullName>
    </submittedName>
</protein>
<dbReference type="SMART" id="SM00020">
    <property type="entry name" value="Tryp_SPc"/>
    <property type="match status" value="1"/>
</dbReference>
<dbReference type="InterPro" id="IPR043504">
    <property type="entry name" value="Peptidase_S1_PA_chymotrypsin"/>
</dbReference>
<evidence type="ECO:0000313" key="8">
    <source>
        <dbReference type="EMBL" id="CAH6786270.1"/>
    </source>
</evidence>
<dbReference type="InterPro" id="IPR018114">
    <property type="entry name" value="TRYPSIN_HIS"/>
</dbReference>
<feature type="domain" description="Peptidase S1" evidence="7">
    <location>
        <begin position="56"/>
        <end position="289"/>
    </location>
</feature>
<dbReference type="CTD" id="339501"/>
<dbReference type="PROSITE" id="PS00134">
    <property type="entry name" value="TRYPSIN_HIS"/>
    <property type="match status" value="1"/>
</dbReference>
<dbReference type="InterPro" id="IPR033116">
    <property type="entry name" value="TRYPSIN_SER"/>
</dbReference>
<accession>A0AAU9Z4V7</accession>
<dbReference type="CDD" id="cd00190">
    <property type="entry name" value="Tryp_SPc"/>
    <property type="match status" value="1"/>
</dbReference>
<feature type="chain" id="PRO_5043572240" evidence="6">
    <location>
        <begin position="28"/>
        <end position="322"/>
    </location>
</feature>
<gene>
    <name evidence="8" type="primary">Prss38</name>
    <name evidence="8" type="ORF">PHOROB_LOCUS4367</name>
</gene>
<comment type="caution">
    <text evidence="8">The sequence shown here is derived from an EMBL/GenBank/DDBJ whole genome shotgun (WGS) entry which is preliminary data.</text>
</comment>
<keyword evidence="1 5" id="KW-0645">Protease</keyword>
<evidence type="ECO:0000259" key="7">
    <source>
        <dbReference type="PROSITE" id="PS50240"/>
    </source>
</evidence>
<evidence type="ECO:0000256" key="2">
    <source>
        <dbReference type="ARBA" id="ARBA00022801"/>
    </source>
</evidence>
<dbReference type="Proteomes" id="UP001152836">
    <property type="component" value="Unassembled WGS sequence"/>
</dbReference>
<name>A0AAU9Z4V7_PHORO</name>
<organism evidence="8 9">
    <name type="scientific">Phodopus roborovskii</name>
    <name type="common">Roborovski's desert hamster</name>
    <name type="synonym">Cricetulus roborovskii</name>
    <dbReference type="NCBI Taxonomy" id="109678"/>
    <lineage>
        <taxon>Eukaryota</taxon>
        <taxon>Metazoa</taxon>
        <taxon>Chordata</taxon>
        <taxon>Craniata</taxon>
        <taxon>Vertebrata</taxon>
        <taxon>Euteleostomi</taxon>
        <taxon>Mammalia</taxon>
        <taxon>Eutheria</taxon>
        <taxon>Euarchontoglires</taxon>
        <taxon>Glires</taxon>
        <taxon>Rodentia</taxon>
        <taxon>Myomorpha</taxon>
        <taxon>Muroidea</taxon>
        <taxon>Cricetidae</taxon>
        <taxon>Cricetinae</taxon>
        <taxon>Phodopus</taxon>
    </lineage>
</organism>
<reference evidence="8" key="1">
    <citation type="submission" date="2022-06" db="EMBL/GenBank/DDBJ databases">
        <authorList>
            <person name="Andreotti S."/>
            <person name="Wyler E."/>
        </authorList>
    </citation>
    <scope>NUCLEOTIDE SEQUENCE</scope>
</reference>
<keyword evidence="9" id="KW-1185">Reference proteome</keyword>
<keyword evidence="3 5" id="KW-0720">Serine protease</keyword>
<evidence type="ECO:0000256" key="5">
    <source>
        <dbReference type="RuleBase" id="RU363034"/>
    </source>
</evidence>
<evidence type="ECO:0000313" key="9">
    <source>
        <dbReference type="Proteomes" id="UP001152836"/>
    </source>
</evidence>
<dbReference type="GeneID" id="127219215"/>
<evidence type="ECO:0000256" key="6">
    <source>
        <dbReference type="SAM" id="SignalP"/>
    </source>
</evidence>
<dbReference type="InterPro" id="IPR001314">
    <property type="entry name" value="Peptidase_S1A"/>
</dbReference>
<keyword evidence="2 5" id="KW-0378">Hydrolase</keyword>
<dbReference type="PANTHER" id="PTHR24252:SF11">
    <property type="entry name" value="ATRIAL NATRIURETIC PEPTIDE-CONVERTING ENZYME ISOFORM X1"/>
    <property type="match status" value="1"/>
</dbReference>
<dbReference type="EMBL" id="CALSGD010001391">
    <property type="protein sequence ID" value="CAH6786270.1"/>
    <property type="molecule type" value="Genomic_DNA"/>
</dbReference>
<dbReference type="Pfam" id="PF00089">
    <property type="entry name" value="Trypsin"/>
    <property type="match status" value="1"/>
</dbReference>
<dbReference type="SUPFAM" id="SSF50494">
    <property type="entry name" value="Trypsin-like serine proteases"/>
    <property type="match status" value="1"/>
</dbReference>
<dbReference type="FunFam" id="2.40.10.10:FF:000039">
    <property type="entry name" value="Brain-specific serine protease 4"/>
    <property type="match status" value="1"/>
</dbReference>
<dbReference type="KEGG" id="prob:127219215"/>
<dbReference type="InterPro" id="IPR001254">
    <property type="entry name" value="Trypsin_dom"/>
</dbReference>
<dbReference type="AlphaFoldDB" id="A0AAU9Z4V7"/>
<dbReference type="PANTHER" id="PTHR24252">
    <property type="entry name" value="ACROSIN-RELATED"/>
    <property type="match status" value="1"/>
</dbReference>
<dbReference type="PRINTS" id="PR00722">
    <property type="entry name" value="CHYMOTRYPSIN"/>
</dbReference>
<keyword evidence="4" id="KW-1015">Disulfide bond</keyword>
<dbReference type="GO" id="GO:0006508">
    <property type="term" value="P:proteolysis"/>
    <property type="evidence" value="ECO:0007669"/>
    <property type="project" value="UniProtKB-KW"/>
</dbReference>
<feature type="signal peptide" evidence="6">
    <location>
        <begin position="1"/>
        <end position="27"/>
    </location>
</feature>
<evidence type="ECO:0000256" key="4">
    <source>
        <dbReference type="ARBA" id="ARBA00023157"/>
    </source>
</evidence>
<keyword evidence="6" id="KW-0732">Signal</keyword>
<dbReference type="RefSeq" id="XP_051036517.1">
    <property type="nucleotide sequence ID" value="XM_051180560.1"/>
</dbReference>
<dbReference type="Gene3D" id="2.40.10.10">
    <property type="entry name" value="Trypsin-like serine proteases"/>
    <property type="match status" value="1"/>
</dbReference>
<dbReference type="PROSITE" id="PS50240">
    <property type="entry name" value="TRYPSIN_DOM"/>
    <property type="match status" value="1"/>
</dbReference>
<evidence type="ECO:0000256" key="3">
    <source>
        <dbReference type="ARBA" id="ARBA00022825"/>
    </source>
</evidence>
<evidence type="ECO:0000256" key="1">
    <source>
        <dbReference type="ARBA" id="ARBA00022670"/>
    </source>
</evidence>
<dbReference type="GO" id="GO:0004252">
    <property type="term" value="F:serine-type endopeptidase activity"/>
    <property type="evidence" value="ECO:0007669"/>
    <property type="project" value="InterPro"/>
</dbReference>
<proteinExistence type="predicted"/>
<sequence>MAAPTSASGPLGYQLLLLLLTTPTWVASVSHRHLKSQENLVIHDVACGKPVLQGKVLGGVAAPYQKWPWQVSLHFSGLHVCGGSILSAYWVLTAAHCFDSGKKIEIFDIYVGINNLEKATRYTQWLEIDKLIIHPTYEMFHPVGGDVALLQLKSPIIFSDFVRPICLPPSNLTLQKLSCWATGWGMASQQGDILKQLQEVQLPIIPMEKCQLLYGFTAYFLPEMLCAGDTVNEKNVCEGDSGGPLVCDVNQTWVQIGIVSWGRGCTQPLYPGVYASVPYFLKWIHYYLESTPIPPLPTPSIASSSRSTISIFVTMLTSLLVW</sequence>
<dbReference type="InterPro" id="IPR009003">
    <property type="entry name" value="Peptidase_S1_PA"/>
</dbReference>